<reference evidence="1 2" key="1">
    <citation type="journal article" date="2019" name="Sci. Rep.">
        <title>Differences in resource use lead to coexistence of seed-transmitted microbial populations.</title>
        <authorList>
            <person name="Torres-Cortes G."/>
            <person name="Garcia B.J."/>
            <person name="Compant S."/>
            <person name="Rezki S."/>
            <person name="Jones P."/>
            <person name="Preveaux A."/>
            <person name="Briand M."/>
            <person name="Roulet A."/>
            <person name="Bouchez O."/>
            <person name="Jacobson D."/>
            <person name="Barret M."/>
        </authorList>
    </citation>
    <scope>NUCLEOTIDE SEQUENCE [LARGE SCALE GENOMIC DNA]</scope>
    <source>
        <strain evidence="1 2">CFBP13511</strain>
    </source>
</reference>
<dbReference type="SUPFAM" id="SSF51445">
    <property type="entry name" value="(Trans)glycosidases"/>
    <property type="match status" value="1"/>
</dbReference>
<accession>A0A3S7S4L4</accession>
<dbReference type="EMBL" id="QGAC01000004">
    <property type="protein sequence ID" value="TKJ93145.1"/>
    <property type="molecule type" value="Genomic_DNA"/>
</dbReference>
<dbReference type="STRING" id="1219360.GCA_001571305_01318"/>
<evidence type="ECO:0000313" key="1">
    <source>
        <dbReference type="EMBL" id="TKJ93145.1"/>
    </source>
</evidence>
<dbReference type="OrthoDB" id="9816564at2"/>
<protein>
    <submittedName>
        <fullName evidence="1">Beta-glucosidase</fullName>
    </submittedName>
</protein>
<comment type="caution">
    <text evidence="1">The sequence shown here is derived from an EMBL/GenBank/DDBJ whole genome shotgun (WGS) entry which is preliminary data.</text>
</comment>
<dbReference type="Gene3D" id="3.20.20.80">
    <property type="entry name" value="Glycosidases"/>
    <property type="match status" value="1"/>
</dbReference>
<dbReference type="AlphaFoldDB" id="A0A3S7S4L4"/>
<gene>
    <name evidence="1" type="ORF">EpCFBP13511_05570</name>
</gene>
<proteinExistence type="predicted"/>
<dbReference type="KEGG" id="epe:CI789_10600"/>
<organism evidence="1 2">
    <name type="scientific">Erwinia persicina</name>
    <dbReference type="NCBI Taxonomy" id="55211"/>
    <lineage>
        <taxon>Bacteria</taxon>
        <taxon>Pseudomonadati</taxon>
        <taxon>Pseudomonadota</taxon>
        <taxon>Gammaproteobacteria</taxon>
        <taxon>Enterobacterales</taxon>
        <taxon>Erwiniaceae</taxon>
        <taxon>Erwinia</taxon>
    </lineage>
</organism>
<sequence>MHDDSTAVTRRHQPALFARFFQGSFACSTACRTPGKRADLMISSGHDTLLEKDYALLASHQILTARDGARWYLIEKQPGEYHWDSFLPQLKAAEKHGIEMIWELAHFGWPDGLDIWGDEFVDRFSAYARDFARLLRDEGHTHPFITPMNQISFWSWAGAEIAWFNPFVTGRGRELKRQLARASIAAMHAMREELPGARFIITDPLVHVAASGYSAAAREEAERQHQAQFEVWDWLAGRSEPELGGSEDLLDIIGLTWYPDNQWFHNGDPLEPHHPDYRPLNLLLQDVWQRYQRPLLIAETGAEAGRSQDWLNRVIHEGELALNAGVQLEGISLYPAVDYPAWDDDRRYPAGLFGLPDANGNRTVNEAMALTLRSQQIKLSQGPIRTSTA</sequence>
<dbReference type="InterPro" id="IPR017853">
    <property type="entry name" value="GH"/>
</dbReference>
<name>A0A3S7S4L4_9GAMM</name>
<evidence type="ECO:0000313" key="2">
    <source>
        <dbReference type="Proteomes" id="UP000306393"/>
    </source>
</evidence>
<dbReference type="Proteomes" id="UP000306393">
    <property type="component" value="Unassembled WGS sequence"/>
</dbReference>